<protein>
    <recommendedName>
        <fullName evidence="7">cAMP-regulated phosphoprotein 19-related protein</fullName>
    </recommendedName>
</protein>
<sequence length="118" mass="13228">MSEVKDSNVPAALDGNPQPMDQTEDNSMPSAQQQEEAIKKKFGGLMPKKPPLISKDHERAYFDSADWALGKVLPNQKDRWRHLGPSFSQHANNSNNVQGALFTLRQKTRTETGLVLRI</sequence>
<evidence type="ECO:0007829" key="6">
    <source>
        <dbReference type="PeptideAtlas" id="A0A804MXC0"/>
    </source>
</evidence>
<dbReference type="AlphaFoldDB" id="A0A804MXC0"/>
<evidence type="ECO:0000313" key="5">
    <source>
        <dbReference type="Proteomes" id="UP000007305"/>
    </source>
</evidence>
<keyword evidence="5" id="KW-1185">Reference proteome</keyword>
<evidence type="ECO:0000256" key="3">
    <source>
        <dbReference type="SAM" id="MobiDB-lite"/>
    </source>
</evidence>
<evidence type="ECO:0000256" key="2">
    <source>
        <dbReference type="RuleBase" id="RU363120"/>
    </source>
</evidence>
<keyword evidence="6" id="KW-1267">Proteomics identification</keyword>
<dbReference type="InterPro" id="IPR006760">
    <property type="entry name" value="Endosulphine"/>
</dbReference>
<dbReference type="Gramene" id="Zm00001eb118820_T001">
    <property type="protein sequence ID" value="Zm00001eb118820_P001"/>
    <property type="gene ID" value="Zm00001eb118820"/>
</dbReference>
<dbReference type="PANTHER" id="PTHR10358:SF45">
    <property type="entry name" value="OS01G0249300 PROTEIN"/>
    <property type="match status" value="1"/>
</dbReference>
<dbReference type="Proteomes" id="UP000007305">
    <property type="component" value="Chromosome 3"/>
</dbReference>
<evidence type="ECO:0000313" key="4">
    <source>
        <dbReference type="EnsemblPlants" id="Zm00001eb118820_P001"/>
    </source>
</evidence>
<dbReference type="Pfam" id="PF04667">
    <property type="entry name" value="Endosulfine"/>
    <property type="match status" value="1"/>
</dbReference>
<reference evidence="4" key="3">
    <citation type="submission" date="2021-05" db="UniProtKB">
        <authorList>
            <consortium name="EnsemblPlants"/>
        </authorList>
    </citation>
    <scope>IDENTIFICATION</scope>
    <source>
        <strain evidence="4">cv. B73</strain>
    </source>
</reference>
<reference evidence="5" key="1">
    <citation type="submission" date="2015-12" db="EMBL/GenBank/DDBJ databases">
        <title>Update maize B73 reference genome by single molecule sequencing technologies.</title>
        <authorList>
            <consortium name="Maize Genome Sequencing Project"/>
            <person name="Ware D."/>
        </authorList>
    </citation>
    <scope>NUCLEOTIDE SEQUENCE [LARGE SCALE GENOMIC DNA]</scope>
    <source>
        <strain evidence="5">cv. B73</strain>
    </source>
</reference>
<feature type="compositionally biased region" description="Polar residues" evidence="3">
    <location>
        <begin position="19"/>
        <end position="35"/>
    </location>
</feature>
<evidence type="ECO:0000256" key="1">
    <source>
        <dbReference type="ARBA" id="ARBA00010520"/>
    </source>
</evidence>
<feature type="region of interest" description="Disordered" evidence="3">
    <location>
        <begin position="1"/>
        <end position="51"/>
    </location>
</feature>
<evidence type="ECO:0008006" key="7">
    <source>
        <dbReference type="Google" id="ProtNLM"/>
    </source>
</evidence>
<name>A0A804MXC0_MAIZE</name>
<comment type="similarity">
    <text evidence="1 2">Belongs to the endosulfine family.</text>
</comment>
<proteinExistence type="evidence at protein level"/>
<dbReference type="EnsemblPlants" id="Zm00001eb118820_T001">
    <property type="protein sequence ID" value="Zm00001eb118820_P001"/>
    <property type="gene ID" value="Zm00001eb118820"/>
</dbReference>
<reference evidence="4" key="2">
    <citation type="submission" date="2019-07" db="EMBL/GenBank/DDBJ databases">
        <authorList>
            <person name="Seetharam A."/>
            <person name="Woodhouse M."/>
            <person name="Cannon E."/>
        </authorList>
    </citation>
    <scope>NUCLEOTIDE SEQUENCE [LARGE SCALE GENOMIC DNA]</scope>
    <source>
        <strain evidence="4">cv. B73</strain>
    </source>
</reference>
<gene>
    <name evidence="4" type="primary">LOC100282125</name>
</gene>
<organism evidence="4 5">
    <name type="scientific">Zea mays</name>
    <name type="common">Maize</name>
    <dbReference type="NCBI Taxonomy" id="4577"/>
    <lineage>
        <taxon>Eukaryota</taxon>
        <taxon>Viridiplantae</taxon>
        <taxon>Streptophyta</taxon>
        <taxon>Embryophyta</taxon>
        <taxon>Tracheophyta</taxon>
        <taxon>Spermatophyta</taxon>
        <taxon>Magnoliopsida</taxon>
        <taxon>Liliopsida</taxon>
        <taxon>Poales</taxon>
        <taxon>Poaceae</taxon>
        <taxon>PACMAD clade</taxon>
        <taxon>Panicoideae</taxon>
        <taxon>Andropogonodae</taxon>
        <taxon>Andropogoneae</taxon>
        <taxon>Tripsacinae</taxon>
        <taxon>Zea</taxon>
    </lineage>
</organism>
<dbReference type="PANTHER" id="PTHR10358">
    <property type="entry name" value="ENDOSULFINE"/>
    <property type="match status" value="1"/>
</dbReference>
<accession>A0A804MXC0</accession>
<dbReference type="OrthoDB" id="1902088at2759"/>